<evidence type="ECO:0000256" key="1">
    <source>
        <dbReference type="ARBA" id="ARBA00009924"/>
    </source>
</evidence>
<dbReference type="InterPro" id="IPR016898">
    <property type="entry name" value="Polyphosphate_phosphotransfera"/>
</dbReference>
<comment type="similarity">
    <text evidence="1">Belongs to the polyphosphate kinase 2 (PPK2) family. Class I subfamily.</text>
</comment>
<evidence type="ECO:0000256" key="4">
    <source>
        <dbReference type="SAM" id="MobiDB-lite"/>
    </source>
</evidence>
<dbReference type="OrthoDB" id="9775224at2"/>
<dbReference type="NCBIfam" id="TIGR03709">
    <property type="entry name" value="PPK2_rel_1"/>
    <property type="match status" value="1"/>
</dbReference>
<feature type="domain" description="Polyphosphate kinase-2-related" evidence="5">
    <location>
        <begin position="17"/>
        <end position="239"/>
    </location>
</feature>
<evidence type="ECO:0000256" key="3">
    <source>
        <dbReference type="ARBA" id="ARBA00022777"/>
    </source>
</evidence>
<evidence type="ECO:0000313" key="6">
    <source>
        <dbReference type="EMBL" id="THH41246.1"/>
    </source>
</evidence>
<dbReference type="PANTHER" id="PTHR34383">
    <property type="entry name" value="POLYPHOSPHATE:AMP PHOSPHOTRANSFERASE-RELATED"/>
    <property type="match status" value="1"/>
</dbReference>
<dbReference type="Proteomes" id="UP000308528">
    <property type="component" value="Unassembled WGS sequence"/>
</dbReference>
<dbReference type="RefSeq" id="WP_136456072.1">
    <property type="nucleotide sequence ID" value="NZ_SRSF01000001.1"/>
</dbReference>
<keyword evidence="7" id="KW-1185">Reference proteome</keyword>
<keyword evidence="2" id="KW-0808">Transferase</keyword>
<comment type="caution">
    <text evidence="6">The sequence shown here is derived from an EMBL/GenBank/DDBJ whole genome shotgun (WGS) entry which is preliminary data.</text>
</comment>
<name>A0A4S4NMS4_9BACT</name>
<dbReference type="Gene3D" id="3.40.50.300">
    <property type="entry name" value="P-loop containing nucleotide triphosphate hydrolases"/>
    <property type="match status" value="1"/>
</dbReference>
<reference evidence="6 7" key="1">
    <citation type="submission" date="2019-04" db="EMBL/GenBank/DDBJ databases">
        <title>Lewinella litorea sp. nov., isolated from a marine sand.</title>
        <authorList>
            <person name="Yoon J.-H."/>
        </authorList>
    </citation>
    <scope>NUCLEOTIDE SEQUENCE [LARGE SCALE GENOMIC DNA]</scope>
    <source>
        <strain evidence="6 7">HSMS-39</strain>
    </source>
</reference>
<dbReference type="Pfam" id="PF03976">
    <property type="entry name" value="PPK2"/>
    <property type="match status" value="1"/>
</dbReference>
<dbReference type="PIRSF" id="PIRSF028756">
    <property type="entry name" value="PPK2_prd"/>
    <property type="match status" value="1"/>
</dbReference>
<dbReference type="InterPro" id="IPR022300">
    <property type="entry name" value="PPK2-rel_1"/>
</dbReference>
<evidence type="ECO:0000313" key="7">
    <source>
        <dbReference type="Proteomes" id="UP000308528"/>
    </source>
</evidence>
<proteinExistence type="inferred from homology"/>
<dbReference type="SUPFAM" id="SSF52540">
    <property type="entry name" value="P-loop containing nucleoside triphosphate hydrolases"/>
    <property type="match status" value="1"/>
</dbReference>
<evidence type="ECO:0000256" key="2">
    <source>
        <dbReference type="ARBA" id="ARBA00022679"/>
    </source>
</evidence>
<dbReference type="InterPro" id="IPR027417">
    <property type="entry name" value="P-loop_NTPase"/>
</dbReference>
<dbReference type="InterPro" id="IPR022488">
    <property type="entry name" value="PPK2-related"/>
</dbReference>
<accession>A0A4S4NMS4</accession>
<keyword evidence="3 6" id="KW-0418">Kinase</keyword>
<organism evidence="6 7">
    <name type="scientific">Neolewinella litorea</name>
    <dbReference type="NCBI Taxonomy" id="2562452"/>
    <lineage>
        <taxon>Bacteria</taxon>
        <taxon>Pseudomonadati</taxon>
        <taxon>Bacteroidota</taxon>
        <taxon>Saprospiria</taxon>
        <taxon>Saprospirales</taxon>
        <taxon>Lewinellaceae</taxon>
        <taxon>Neolewinella</taxon>
    </lineage>
</organism>
<sequence length="253" mass="30291">MPNIDLSKISTRAPEDLDRDEAERLTKQRADRISELHQQLVAQKEHAVLIILQGMDASGKDGALRNVFGECAPYGLRSVAFKKPTEEEFDHDFLWRIHKEVPAQGEMVIFNRSHYEDVLIQRVHGWITEEQVDRRFDSINAFENLLRYDNNTLILKFYLHISKEQQREELMERIEEPEKQYKHNDGDWREREHWDEYRKAYEDVIARSEIPWHIIPVDQRWYRNYLMTDIVVQAMEGLNMEWPPLVTNKTWSV</sequence>
<dbReference type="EMBL" id="SRSF01000001">
    <property type="protein sequence ID" value="THH41246.1"/>
    <property type="molecule type" value="Genomic_DNA"/>
</dbReference>
<dbReference type="PANTHER" id="PTHR34383:SF3">
    <property type="entry name" value="POLYPHOSPHATE:AMP PHOSPHOTRANSFERASE"/>
    <property type="match status" value="1"/>
</dbReference>
<protein>
    <submittedName>
        <fullName evidence="6">Polyphosphate kinase</fullName>
    </submittedName>
</protein>
<gene>
    <name evidence="6" type="ORF">E4021_01215</name>
</gene>
<dbReference type="GO" id="GO:0006797">
    <property type="term" value="P:polyphosphate metabolic process"/>
    <property type="evidence" value="ECO:0007669"/>
    <property type="project" value="InterPro"/>
</dbReference>
<feature type="region of interest" description="Disordered" evidence="4">
    <location>
        <begin position="1"/>
        <end position="20"/>
    </location>
</feature>
<dbReference type="GO" id="GO:0008976">
    <property type="term" value="F:polyphosphate kinase activity"/>
    <property type="evidence" value="ECO:0007669"/>
    <property type="project" value="InterPro"/>
</dbReference>
<evidence type="ECO:0000259" key="5">
    <source>
        <dbReference type="Pfam" id="PF03976"/>
    </source>
</evidence>
<dbReference type="AlphaFoldDB" id="A0A4S4NMS4"/>